<proteinExistence type="inferred from homology"/>
<organism evidence="4 5">
    <name type="scientific">Heterorhabditis bacteriophora</name>
    <name type="common">Entomopathogenic nematode worm</name>
    <dbReference type="NCBI Taxonomy" id="37862"/>
    <lineage>
        <taxon>Eukaryota</taxon>
        <taxon>Metazoa</taxon>
        <taxon>Ecdysozoa</taxon>
        <taxon>Nematoda</taxon>
        <taxon>Chromadorea</taxon>
        <taxon>Rhabditida</taxon>
        <taxon>Rhabditina</taxon>
        <taxon>Rhabditomorpha</taxon>
        <taxon>Strongyloidea</taxon>
        <taxon>Heterorhabditidae</taxon>
        <taxon>Heterorhabditis</taxon>
    </lineage>
</organism>
<evidence type="ECO:0000259" key="3">
    <source>
        <dbReference type="PROSITE" id="PS51263"/>
    </source>
</evidence>
<dbReference type="Gene3D" id="3.40.20.10">
    <property type="entry name" value="Severin"/>
    <property type="match status" value="2"/>
</dbReference>
<dbReference type="CDD" id="cd11286">
    <property type="entry name" value="ADF_cofilin_like"/>
    <property type="match status" value="2"/>
</dbReference>
<dbReference type="WBParaSite" id="Hba_17286">
    <property type="protein sequence ID" value="Hba_17286"/>
    <property type="gene ID" value="Hba_17286"/>
</dbReference>
<dbReference type="PROSITE" id="PS51263">
    <property type="entry name" value="ADF_H"/>
    <property type="match status" value="2"/>
</dbReference>
<evidence type="ECO:0000313" key="4">
    <source>
        <dbReference type="Proteomes" id="UP000095283"/>
    </source>
</evidence>
<dbReference type="Pfam" id="PF00241">
    <property type="entry name" value="Cofilin_ADF"/>
    <property type="match status" value="2"/>
</dbReference>
<feature type="domain" description="ADF-H" evidence="3">
    <location>
        <begin position="11"/>
        <end position="167"/>
    </location>
</feature>
<dbReference type="GO" id="GO:0003779">
    <property type="term" value="F:actin binding"/>
    <property type="evidence" value="ECO:0007669"/>
    <property type="project" value="UniProtKB-KW"/>
</dbReference>
<dbReference type="Proteomes" id="UP000095283">
    <property type="component" value="Unplaced"/>
</dbReference>
<evidence type="ECO:0000313" key="5">
    <source>
        <dbReference type="WBParaSite" id="Hba_17286"/>
    </source>
</evidence>
<dbReference type="PANTHER" id="PTHR11913">
    <property type="entry name" value="COFILIN-RELATED"/>
    <property type="match status" value="1"/>
</dbReference>
<sequence length="389" mass="43506">MVWLITLQSTSGVMVNPDVQSTFQKLSEGKKEFRYIIFKIEEREVVVEAAVPQEELGLTGDDYDDSSKAAFEKFVADIKARTDGFTDCRYAVFDFKFTCSRVGAGTSKMDKIVFLQLCPDGASIKKKMVYASSASAIKASLGTGKILQFQVSDESEMSHKELLSKLTENNRVANSFSCVSRLLFHCALCSSYTFAMQFIYKFNDYYFSVIVIIKYCAVPFIETNPVKVNASGVKIDASCKNAYDLLHNKHQHSYIIFKIDKNDTMIVVEKVGEKGAPYSEFVEEIKKAVDGGKECRYAAVDVEVQVQRQGTEGGSKLSKVIFVQYCPDEAPVRRRMLYASSVRALKATLGLESLMQVNSFGHIFLVQASDLSDLDEKAIKHELVSSQRT</sequence>
<dbReference type="SUPFAM" id="SSF55753">
    <property type="entry name" value="Actin depolymerizing proteins"/>
    <property type="match status" value="2"/>
</dbReference>
<evidence type="ECO:0000256" key="2">
    <source>
        <dbReference type="ARBA" id="ARBA00023203"/>
    </source>
</evidence>
<keyword evidence="2" id="KW-0009">Actin-binding</keyword>
<dbReference type="InterPro" id="IPR029006">
    <property type="entry name" value="ADF-H/Gelsolin-like_dom_sf"/>
</dbReference>
<comment type="similarity">
    <text evidence="1">Belongs to the actin-binding proteins ADF family.</text>
</comment>
<dbReference type="AlphaFoldDB" id="A0A1I7XIZ8"/>
<dbReference type="InterPro" id="IPR002108">
    <property type="entry name" value="ADF-H"/>
</dbReference>
<accession>A0A1I7XIZ8</accession>
<keyword evidence="4" id="KW-1185">Reference proteome</keyword>
<dbReference type="GO" id="GO:0015629">
    <property type="term" value="C:actin cytoskeleton"/>
    <property type="evidence" value="ECO:0007669"/>
    <property type="project" value="InterPro"/>
</dbReference>
<protein>
    <submittedName>
        <fullName evidence="5">ADF-H domain-containing protein</fullName>
    </submittedName>
</protein>
<reference evidence="5" key="1">
    <citation type="submission" date="2016-11" db="UniProtKB">
        <authorList>
            <consortium name="WormBaseParasite"/>
        </authorList>
    </citation>
    <scope>IDENTIFICATION</scope>
</reference>
<dbReference type="InterPro" id="IPR017904">
    <property type="entry name" value="ADF/Cofilin"/>
</dbReference>
<evidence type="ECO:0000256" key="1">
    <source>
        <dbReference type="ARBA" id="ARBA00006844"/>
    </source>
</evidence>
<dbReference type="GO" id="GO:0030042">
    <property type="term" value="P:actin filament depolymerization"/>
    <property type="evidence" value="ECO:0007669"/>
    <property type="project" value="InterPro"/>
</dbReference>
<feature type="domain" description="ADF-H" evidence="3">
    <location>
        <begin position="232"/>
        <end position="384"/>
    </location>
</feature>
<dbReference type="SMART" id="SM00102">
    <property type="entry name" value="ADF"/>
    <property type="match status" value="2"/>
</dbReference>
<name>A0A1I7XIZ8_HETBA</name>